<proteinExistence type="predicted"/>
<protein>
    <recommendedName>
        <fullName evidence="4">DUF11 domain-containing protein</fullName>
    </recommendedName>
</protein>
<keyword evidence="1" id="KW-0472">Membrane</keyword>
<name>A0A1F8GPE4_9BACT</name>
<sequence>MSRLVLKWLIVFAIGLGIIAGLIFWFGDSSFSESRVNLTIDGPTQAAVGDEVVYKVKYENQTNTGLRNVRLTFTYPDNSVIMKDGSVVSDSSGVETVDEASLPAGASREQEFHAFLIGDRGNILVAKARLDFDADNLRSSFAKDATRATTITSLPVSLTLSAPPTATTGSSIAYILDYRNESSAAISDIRFLFDYPDGFSPRQFSPSPNAGNNSWSAQTLAVSAGKRISITGTISGSEGQSKPVKVTLQRKINGRYIDYESASATTIISSPLLGVSLKANDTSGYIAHPSDTLQYDVTYKNNSTFTLTGLTLTVRLDGNMYDLSTINVGGGFFDSSSGTITWNSTVIPAFTAFGPRQNGSVKFSVKLKQAPSTSGSGSLFVRATAQLVTPNVPSGMDSDQVSASSDLIIKITSQPTFNQTAYVNDAAFGSSGPWPPKAGSETAITVHWKLTNPGNDLSNAKLTGTLPLGVTWENVTSVTAGQPQPTFNQNTSQVIWDIGTLPQGVGTQSAVYELVFQVKIKPSMTQVGLPATVVQNPALSGTDSYTQQSIVVSAPDVTTNITIDQSGTGIIQQ</sequence>
<evidence type="ECO:0000313" key="3">
    <source>
        <dbReference type="Proteomes" id="UP000178444"/>
    </source>
</evidence>
<gene>
    <name evidence="2" type="ORF">A2941_00300</name>
</gene>
<dbReference type="Proteomes" id="UP000178444">
    <property type="component" value="Unassembled WGS sequence"/>
</dbReference>
<evidence type="ECO:0000313" key="2">
    <source>
        <dbReference type="EMBL" id="OGN27285.1"/>
    </source>
</evidence>
<accession>A0A1F8GPE4</accession>
<reference evidence="2 3" key="1">
    <citation type="journal article" date="2016" name="Nat. Commun.">
        <title>Thousands of microbial genomes shed light on interconnected biogeochemical processes in an aquifer system.</title>
        <authorList>
            <person name="Anantharaman K."/>
            <person name="Brown C.T."/>
            <person name="Hug L.A."/>
            <person name="Sharon I."/>
            <person name="Castelle C.J."/>
            <person name="Probst A.J."/>
            <person name="Thomas B.C."/>
            <person name="Singh A."/>
            <person name="Wilkins M.J."/>
            <person name="Karaoz U."/>
            <person name="Brodie E.L."/>
            <person name="Williams K.H."/>
            <person name="Hubbard S.S."/>
            <person name="Banfield J.F."/>
        </authorList>
    </citation>
    <scope>NUCLEOTIDE SEQUENCE [LARGE SCALE GENOMIC DNA]</scope>
</reference>
<keyword evidence="1" id="KW-1133">Transmembrane helix</keyword>
<keyword evidence="1" id="KW-0812">Transmembrane</keyword>
<comment type="caution">
    <text evidence="2">The sequence shown here is derived from an EMBL/GenBank/DDBJ whole genome shotgun (WGS) entry which is preliminary data.</text>
</comment>
<dbReference type="EMBL" id="MGKO01000013">
    <property type="protein sequence ID" value="OGN27285.1"/>
    <property type="molecule type" value="Genomic_DNA"/>
</dbReference>
<organism evidence="2 3">
    <name type="scientific">Candidatus Yanofskybacteria bacterium RIFCSPLOWO2_01_FULL_49_17</name>
    <dbReference type="NCBI Taxonomy" id="1802700"/>
    <lineage>
        <taxon>Bacteria</taxon>
        <taxon>Candidatus Yanofskyibacteriota</taxon>
    </lineage>
</organism>
<evidence type="ECO:0008006" key="4">
    <source>
        <dbReference type="Google" id="ProtNLM"/>
    </source>
</evidence>
<evidence type="ECO:0000256" key="1">
    <source>
        <dbReference type="SAM" id="Phobius"/>
    </source>
</evidence>
<feature type="transmembrane region" description="Helical" evidence="1">
    <location>
        <begin position="7"/>
        <end position="27"/>
    </location>
</feature>
<dbReference type="AlphaFoldDB" id="A0A1F8GPE4"/>